<accession>A0A137PIM8</accession>
<proteinExistence type="predicted"/>
<gene>
    <name evidence="2" type="ORF">CONCODRAFT_76599</name>
</gene>
<keyword evidence="1" id="KW-0472">Membrane</keyword>
<dbReference type="Proteomes" id="UP000070444">
    <property type="component" value="Unassembled WGS sequence"/>
</dbReference>
<reference evidence="2 3" key="1">
    <citation type="journal article" date="2015" name="Genome Biol. Evol.">
        <title>Phylogenomic analyses indicate that early fungi evolved digesting cell walls of algal ancestors of land plants.</title>
        <authorList>
            <person name="Chang Y."/>
            <person name="Wang S."/>
            <person name="Sekimoto S."/>
            <person name="Aerts A.L."/>
            <person name="Choi C."/>
            <person name="Clum A."/>
            <person name="LaButti K.M."/>
            <person name="Lindquist E.A."/>
            <person name="Yee Ngan C."/>
            <person name="Ohm R.A."/>
            <person name="Salamov A.A."/>
            <person name="Grigoriev I.V."/>
            <person name="Spatafora J.W."/>
            <person name="Berbee M.L."/>
        </authorList>
    </citation>
    <scope>NUCLEOTIDE SEQUENCE [LARGE SCALE GENOMIC DNA]</scope>
    <source>
        <strain evidence="2 3">NRRL 28638</strain>
    </source>
</reference>
<protein>
    <submittedName>
        <fullName evidence="2">Uncharacterized protein</fullName>
    </submittedName>
</protein>
<feature type="transmembrane region" description="Helical" evidence="1">
    <location>
        <begin position="33"/>
        <end position="54"/>
    </location>
</feature>
<evidence type="ECO:0000313" key="3">
    <source>
        <dbReference type="Proteomes" id="UP000070444"/>
    </source>
</evidence>
<dbReference type="EMBL" id="KQ964419">
    <property type="protein sequence ID" value="KXN74856.1"/>
    <property type="molecule type" value="Genomic_DNA"/>
</dbReference>
<keyword evidence="3" id="KW-1185">Reference proteome</keyword>
<organism evidence="2 3">
    <name type="scientific">Conidiobolus coronatus (strain ATCC 28846 / CBS 209.66 / NRRL 28638)</name>
    <name type="common">Delacroixia coronata</name>
    <dbReference type="NCBI Taxonomy" id="796925"/>
    <lineage>
        <taxon>Eukaryota</taxon>
        <taxon>Fungi</taxon>
        <taxon>Fungi incertae sedis</taxon>
        <taxon>Zoopagomycota</taxon>
        <taxon>Entomophthoromycotina</taxon>
        <taxon>Entomophthoromycetes</taxon>
        <taxon>Entomophthorales</taxon>
        <taxon>Ancylistaceae</taxon>
        <taxon>Conidiobolus</taxon>
    </lineage>
</organism>
<evidence type="ECO:0000256" key="1">
    <source>
        <dbReference type="SAM" id="Phobius"/>
    </source>
</evidence>
<evidence type="ECO:0000313" key="2">
    <source>
        <dbReference type="EMBL" id="KXN74856.1"/>
    </source>
</evidence>
<dbReference type="AlphaFoldDB" id="A0A137PIM8"/>
<keyword evidence="1" id="KW-0812">Transmembrane</keyword>
<dbReference type="OrthoDB" id="432528at2759"/>
<name>A0A137PIM8_CONC2</name>
<sequence>MRSTFRFSNSSSDAESIKEKIEIQNQPRILPTYAIILIVISCIVLFGAFIYLLYRKNKNKSSTKNRKTKFNRPIHEVWASPDMDNTVNIITFDKTNCSNAL</sequence>
<keyword evidence="1" id="KW-1133">Transmembrane helix</keyword>